<proteinExistence type="predicted"/>
<dbReference type="AlphaFoldDB" id="A0A426ZP16"/>
<organism evidence="2 3">
    <name type="scientific">Ensete ventricosum</name>
    <name type="common">Abyssinian banana</name>
    <name type="synonym">Musa ensete</name>
    <dbReference type="NCBI Taxonomy" id="4639"/>
    <lineage>
        <taxon>Eukaryota</taxon>
        <taxon>Viridiplantae</taxon>
        <taxon>Streptophyta</taxon>
        <taxon>Embryophyta</taxon>
        <taxon>Tracheophyta</taxon>
        <taxon>Spermatophyta</taxon>
        <taxon>Magnoliopsida</taxon>
        <taxon>Liliopsida</taxon>
        <taxon>Zingiberales</taxon>
        <taxon>Musaceae</taxon>
        <taxon>Ensete</taxon>
    </lineage>
</organism>
<reference evidence="2 3" key="1">
    <citation type="journal article" date="2014" name="Agronomy (Basel)">
        <title>A Draft Genome Sequence for Ensete ventricosum, the Drought-Tolerant Tree Against Hunger.</title>
        <authorList>
            <person name="Harrison J."/>
            <person name="Moore K.A."/>
            <person name="Paszkiewicz K."/>
            <person name="Jones T."/>
            <person name="Grant M."/>
            <person name="Ambacheew D."/>
            <person name="Muzemil S."/>
            <person name="Studholme D.J."/>
        </authorList>
    </citation>
    <scope>NUCLEOTIDE SEQUENCE [LARGE SCALE GENOMIC DNA]</scope>
</reference>
<dbReference type="EMBL" id="AMZH03005698">
    <property type="protein sequence ID" value="RRT65773.1"/>
    <property type="molecule type" value="Genomic_DNA"/>
</dbReference>
<name>A0A426ZP16_ENSVE</name>
<gene>
    <name evidence="2" type="ORF">B296_00027968</name>
</gene>
<evidence type="ECO:0000256" key="1">
    <source>
        <dbReference type="SAM" id="MobiDB-lite"/>
    </source>
</evidence>
<dbReference type="Proteomes" id="UP000287651">
    <property type="component" value="Unassembled WGS sequence"/>
</dbReference>
<sequence>MSPQSERVTHMGVILTPRFAFFCETTACYASRHAVAFFADLTALLITGVAMEVDGNARRKSAVDRPSDLKGTVLRGMTGDSDLMPKEVGR</sequence>
<feature type="region of interest" description="Disordered" evidence="1">
    <location>
        <begin position="69"/>
        <end position="90"/>
    </location>
</feature>
<comment type="caution">
    <text evidence="2">The sequence shown here is derived from an EMBL/GenBank/DDBJ whole genome shotgun (WGS) entry which is preliminary data.</text>
</comment>
<evidence type="ECO:0000313" key="3">
    <source>
        <dbReference type="Proteomes" id="UP000287651"/>
    </source>
</evidence>
<protein>
    <submittedName>
        <fullName evidence="2">Uncharacterized protein</fullName>
    </submittedName>
</protein>
<accession>A0A426ZP16</accession>
<evidence type="ECO:0000313" key="2">
    <source>
        <dbReference type="EMBL" id="RRT65773.1"/>
    </source>
</evidence>